<feature type="compositionally biased region" description="Polar residues" evidence="1">
    <location>
        <begin position="45"/>
        <end position="60"/>
    </location>
</feature>
<feature type="non-terminal residue" evidence="2">
    <location>
        <position position="139"/>
    </location>
</feature>
<protein>
    <submittedName>
        <fullName evidence="2">Uncharacterized protein</fullName>
    </submittedName>
</protein>
<dbReference type="Proteomes" id="UP000729357">
    <property type="component" value="Unassembled WGS sequence"/>
</dbReference>
<feature type="region of interest" description="Disordered" evidence="1">
    <location>
        <begin position="1"/>
        <end position="24"/>
    </location>
</feature>
<evidence type="ECO:0000313" key="3">
    <source>
        <dbReference type="Proteomes" id="UP000729357"/>
    </source>
</evidence>
<sequence>MSAKRKRSTGSLFTPSAVEAPSPTAIFSSPALLPNFFAQSKGYDPQSSPIAWKQSNPHQAQQDEDRTSQTLHSRTRKRYRDGRPDESQIHGMRPMLQPLALSVRKILTMSVSSSINSTETLPRAKNTSTCCANAITSPD</sequence>
<feature type="region of interest" description="Disordered" evidence="1">
    <location>
        <begin position="38"/>
        <end position="95"/>
    </location>
</feature>
<gene>
    <name evidence="2" type="ORF">KCU98_g1098</name>
</gene>
<evidence type="ECO:0000313" key="2">
    <source>
        <dbReference type="EMBL" id="KAG9990486.1"/>
    </source>
</evidence>
<organism evidence="2 3">
    <name type="scientific">Aureobasidium melanogenum</name>
    <name type="common">Aureobasidium pullulans var. melanogenum</name>
    <dbReference type="NCBI Taxonomy" id="46634"/>
    <lineage>
        <taxon>Eukaryota</taxon>
        <taxon>Fungi</taxon>
        <taxon>Dikarya</taxon>
        <taxon>Ascomycota</taxon>
        <taxon>Pezizomycotina</taxon>
        <taxon>Dothideomycetes</taxon>
        <taxon>Dothideomycetidae</taxon>
        <taxon>Dothideales</taxon>
        <taxon>Saccotheciaceae</taxon>
        <taxon>Aureobasidium</taxon>
    </lineage>
</organism>
<dbReference type="AlphaFoldDB" id="A0A9P8G4T2"/>
<reference evidence="2" key="1">
    <citation type="journal article" date="2021" name="J Fungi (Basel)">
        <title>Virulence traits and population genomics of the black yeast Aureobasidium melanogenum.</title>
        <authorList>
            <person name="Cernosa A."/>
            <person name="Sun X."/>
            <person name="Gostincar C."/>
            <person name="Fang C."/>
            <person name="Gunde-Cimerman N."/>
            <person name="Song Z."/>
        </authorList>
    </citation>
    <scope>NUCLEOTIDE SEQUENCE</scope>
    <source>
        <strain evidence="2">EXF-9298</strain>
    </source>
</reference>
<evidence type="ECO:0000256" key="1">
    <source>
        <dbReference type="SAM" id="MobiDB-lite"/>
    </source>
</evidence>
<reference evidence="2" key="2">
    <citation type="submission" date="2021-08" db="EMBL/GenBank/DDBJ databases">
        <authorList>
            <person name="Gostincar C."/>
            <person name="Sun X."/>
            <person name="Song Z."/>
            <person name="Gunde-Cimerman N."/>
        </authorList>
    </citation>
    <scope>NUCLEOTIDE SEQUENCE</scope>
    <source>
        <strain evidence="2">EXF-9298</strain>
    </source>
</reference>
<proteinExistence type="predicted"/>
<dbReference type="EMBL" id="JAHFXS010000029">
    <property type="protein sequence ID" value="KAG9990486.1"/>
    <property type="molecule type" value="Genomic_DNA"/>
</dbReference>
<comment type="caution">
    <text evidence="2">The sequence shown here is derived from an EMBL/GenBank/DDBJ whole genome shotgun (WGS) entry which is preliminary data.</text>
</comment>
<keyword evidence="3" id="KW-1185">Reference proteome</keyword>
<accession>A0A9P8G4T2</accession>
<name>A0A9P8G4T2_AURME</name>